<proteinExistence type="predicted"/>
<dbReference type="GO" id="GO:0043138">
    <property type="term" value="F:3'-5' DNA helicase activity"/>
    <property type="evidence" value="ECO:0007669"/>
    <property type="project" value="TreeGrafter"/>
</dbReference>
<evidence type="ECO:0000259" key="5">
    <source>
        <dbReference type="PROSITE" id="PS51194"/>
    </source>
</evidence>
<keyword evidence="7" id="KW-1185">Reference proteome</keyword>
<evidence type="ECO:0000313" key="6">
    <source>
        <dbReference type="EMBL" id="SNY20812.1"/>
    </source>
</evidence>
<dbReference type="GO" id="GO:0006270">
    <property type="term" value="P:DNA replication initiation"/>
    <property type="evidence" value="ECO:0007669"/>
    <property type="project" value="TreeGrafter"/>
</dbReference>
<organism evidence="6 7">
    <name type="scientific">Orenia metallireducens</name>
    <dbReference type="NCBI Taxonomy" id="1413210"/>
    <lineage>
        <taxon>Bacteria</taxon>
        <taxon>Bacillati</taxon>
        <taxon>Bacillota</taxon>
        <taxon>Clostridia</taxon>
        <taxon>Halanaerobiales</taxon>
        <taxon>Halobacteroidaceae</taxon>
        <taxon>Orenia</taxon>
    </lineage>
</organism>
<dbReference type="SMART" id="SM00490">
    <property type="entry name" value="HELICc"/>
    <property type="match status" value="1"/>
</dbReference>
<dbReference type="PROSITE" id="PS51194">
    <property type="entry name" value="HELICASE_CTER"/>
    <property type="match status" value="1"/>
</dbReference>
<dbReference type="GO" id="GO:0005524">
    <property type="term" value="F:ATP binding"/>
    <property type="evidence" value="ECO:0007669"/>
    <property type="project" value="UniProtKB-KW"/>
</dbReference>
<evidence type="ECO:0000259" key="4">
    <source>
        <dbReference type="PROSITE" id="PS51192"/>
    </source>
</evidence>
<keyword evidence="1" id="KW-0547">Nucleotide-binding</keyword>
<dbReference type="PROSITE" id="PS51192">
    <property type="entry name" value="HELICASE_ATP_BIND_1"/>
    <property type="match status" value="1"/>
</dbReference>
<keyword evidence="3" id="KW-0238">DNA-binding</keyword>
<evidence type="ECO:0000256" key="2">
    <source>
        <dbReference type="ARBA" id="ARBA00022840"/>
    </source>
</evidence>
<evidence type="ECO:0000256" key="3">
    <source>
        <dbReference type="ARBA" id="ARBA00023125"/>
    </source>
</evidence>
<dbReference type="Pfam" id="PF00271">
    <property type="entry name" value="Helicase_C"/>
    <property type="match status" value="1"/>
</dbReference>
<dbReference type="Pfam" id="PF04851">
    <property type="entry name" value="ResIII"/>
    <property type="match status" value="1"/>
</dbReference>
<dbReference type="STRING" id="1413210.U472_03600"/>
<evidence type="ECO:0000256" key="1">
    <source>
        <dbReference type="ARBA" id="ARBA00022741"/>
    </source>
</evidence>
<feature type="domain" description="Helicase C-terminal" evidence="5">
    <location>
        <begin position="459"/>
        <end position="618"/>
    </location>
</feature>
<dbReference type="PANTHER" id="PTHR30580:SF1">
    <property type="entry name" value="COMF OPERON PROTEIN 1"/>
    <property type="match status" value="1"/>
</dbReference>
<dbReference type="Gene3D" id="3.40.50.300">
    <property type="entry name" value="P-loop containing nucleotide triphosphate hydrolases"/>
    <property type="match status" value="2"/>
</dbReference>
<dbReference type="AlphaFoldDB" id="A0A285GB63"/>
<dbReference type="InterPro" id="IPR014001">
    <property type="entry name" value="Helicase_ATP-bd"/>
</dbReference>
<dbReference type="GO" id="GO:0006310">
    <property type="term" value="P:DNA recombination"/>
    <property type="evidence" value="ECO:0007669"/>
    <property type="project" value="TreeGrafter"/>
</dbReference>
<dbReference type="GO" id="GO:0006302">
    <property type="term" value="P:double-strand break repair"/>
    <property type="evidence" value="ECO:0007669"/>
    <property type="project" value="TreeGrafter"/>
</dbReference>
<gene>
    <name evidence="6" type="ORF">SAMN06265827_10629</name>
</gene>
<dbReference type="EMBL" id="OBDZ01000006">
    <property type="protein sequence ID" value="SNY20812.1"/>
    <property type="molecule type" value="Genomic_DNA"/>
</dbReference>
<feature type="domain" description="Helicase ATP-binding" evidence="4">
    <location>
        <begin position="273"/>
        <end position="425"/>
    </location>
</feature>
<dbReference type="InterPro" id="IPR006935">
    <property type="entry name" value="Helicase/UvrB_N"/>
</dbReference>
<dbReference type="GO" id="GO:0003677">
    <property type="term" value="F:DNA binding"/>
    <property type="evidence" value="ECO:0007669"/>
    <property type="project" value="UniProtKB-KW"/>
</dbReference>
<keyword evidence="2" id="KW-0067">ATP-binding</keyword>
<dbReference type="GO" id="GO:0016787">
    <property type="term" value="F:hydrolase activity"/>
    <property type="evidence" value="ECO:0007669"/>
    <property type="project" value="InterPro"/>
</dbReference>
<dbReference type="RefSeq" id="WP_097017063.1">
    <property type="nucleotide sequence ID" value="NZ_OBDZ01000006.1"/>
</dbReference>
<sequence>MADKGAIIYLLADNRKYIIGLSQYPEVDINFYLDRGVISTDNSRAFYLNKSLNLGLADYIFREISNPNERKGATLDNDFIITKFLSFFWEFDTLGKIIEEKLFKLKNILNNFDMKNKLDGKEIAISQIQKISLPKESEWKQVYQLIQGRKIYYSEIRQLLRENRVTIKELDKILIYLRLLGKLEVIPSLRYIDDKLICQRCDNHEDLVEIDCNYCQGKDYYCQECILMGESRLCRALYFIPVANFFQTFDIIEPKYRFNLTKLQQKVSDQLIDFLYENCQQALVWAVCGAGKTEVSFEVIADILSRGGKVLFAIPRKDVVIELAERLREAFPRVEVKAIYGGSEMKYQTASLVIATTHQVLRYYQAFDLIILDEMDAFPYKGSSTLKRSLHKAKKPRGKLIYMTATPSEEELVNLEDSNSKLIKLSARYHGYPLPEPEFIQSEIKYNQESKELTLPEVVIDKLKISVEQELYQVFIFLPSRELVEIVTQQISEYFPDINGQSWVQGSHSQDRQREEKREAFLAGDYPILVSTTIMERGVTVEKANVMVLFADWEYVFSEETLIQMAGRSGRSLKYPQGKVWFVGESISNQMEKAREKIQLLNEESAEKGYLKSSEQLIF</sequence>
<dbReference type="InterPro" id="IPR001650">
    <property type="entry name" value="Helicase_C-like"/>
</dbReference>
<protein>
    <submittedName>
        <fullName evidence="6">Competence protein ComFA</fullName>
    </submittedName>
</protein>
<dbReference type="SUPFAM" id="SSF52540">
    <property type="entry name" value="P-loop containing nucleoside triphosphate hydrolases"/>
    <property type="match status" value="1"/>
</dbReference>
<evidence type="ECO:0000313" key="7">
    <source>
        <dbReference type="Proteomes" id="UP000219573"/>
    </source>
</evidence>
<name>A0A285GB63_9FIRM</name>
<accession>A0A285GB63</accession>
<dbReference type="PANTHER" id="PTHR30580">
    <property type="entry name" value="PRIMOSOMAL PROTEIN N"/>
    <property type="match status" value="1"/>
</dbReference>
<reference evidence="7" key="1">
    <citation type="submission" date="2017-09" db="EMBL/GenBank/DDBJ databases">
        <authorList>
            <person name="Varghese N."/>
            <person name="Submissions S."/>
        </authorList>
    </citation>
    <scope>NUCLEOTIDE SEQUENCE [LARGE SCALE GENOMIC DNA]</scope>
    <source>
        <strain evidence="7">MSL47</strain>
    </source>
</reference>
<dbReference type="SMART" id="SM00487">
    <property type="entry name" value="DEXDc"/>
    <property type="match status" value="1"/>
</dbReference>
<dbReference type="InterPro" id="IPR027417">
    <property type="entry name" value="P-loop_NTPase"/>
</dbReference>
<dbReference type="Proteomes" id="UP000219573">
    <property type="component" value="Unassembled WGS sequence"/>
</dbReference>